<protein>
    <recommendedName>
        <fullName evidence="3">Phage associated protein</fullName>
    </recommendedName>
</protein>
<dbReference type="RefSeq" id="WP_002246015.1">
    <property type="nucleotide sequence ID" value="NC_003116.1"/>
</dbReference>
<dbReference type="EMBL" id="AL157959">
    <property type="protein sequence ID" value="CAM08028.1"/>
    <property type="molecule type" value="Genomic_DNA"/>
</dbReference>
<evidence type="ECO:0008006" key="3">
    <source>
        <dbReference type="Google" id="ProtNLM"/>
    </source>
</evidence>
<dbReference type="EnsemblBacteria" id="CAM08028">
    <property type="protein sequence ID" value="CAM08028"/>
    <property type="gene ID" value="NMA0781"/>
</dbReference>
<name>A0A0U1RHX6_NEIMA</name>
<dbReference type="GeneID" id="93386590"/>
<dbReference type="AlphaFoldDB" id="A0A0U1RHX6"/>
<evidence type="ECO:0000313" key="2">
    <source>
        <dbReference type="Proteomes" id="UP000000626"/>
    </source>
</evidence>
<sequence>MFDQLQVTTYPATLLGAKQFKGEIDGNKIDTCTVLVASPMPANGNSVGFTAASMKFGESHNFDRLKNLKFPCSVNVTVAMESTGKGLVPKLLDFEVKGASTKA</sequence>
<organism evidence="1 2">
    <name type="scientific">Neisseria meningitidis serogroup A / serotype 4A (strain DSM 15465 / Z2491)</name>
    <dbReference type="NCBI Taxonomy" id="122587"/>
    <lineage>
        <taxon>Bacteria</taxon>
        <taxon>Pseudomonadati</taxon>
        <taxon>Pseudomonadota</taxon>
        <taxon>Betaproteobacteria</taxon>
        <taxon>Neisseriales</taxon>
        <taxon>Neisseriaceae</taxon>
        <taxon>Neisseria</taxon>
    </lineage>
</organism>
<dbReference type="HOGENOM" id="CLU_175513_0_0_4"/>
<gene>
    <name evidence="1" type="ordered locus">NMA0781</name>
</gene>
<dbReference type="KEGG" id="nma:NMA0781"/>
<reference evidence="1 2" key="1">
    <citation type="journal article" date="2000" name="Nature">
        <title>Complete DNA sequence of a serogroup A strain of Neisseria meningitidis Z2491.</title>
        <authorList>
            <person name="Parkhill J."/>
            <person name="Achtman M."/>
            <person name="James K.D."/>
            <person name="Bentley S.D."/>
            <person name="Churcher C."/>
            <person name="Klee S.R."/>
            <person name="Morelli G."/>
            <person name="Basham D."/>
            <person name="Brown D."/>
            <person name="Chillingworth T."/>
            <person name="Davies R.M."/>
            <person name="Davis P."/>
            <person name="Devlin K."/>
            <person name="Feltwell T."/>
            <person name="Hamlin N."/>
            <person name="Holroyd S."/>
            <person name="Jagels K."/>
            <person name="Leather S."/>
            <person name="Moule S."/>
            <person name="Mungall K."/>
            <person name="Quail M.A."/>
            <person name="Rajandream M.A."/>
            <person name="Rutherford K.M."/>
            <person name="Simmonds M."/>
            <person name="Skelton J."/>
            <person name="Whitehead S."/>
            <person name="Spratt B.G."/>
            <person name="Barrell B.G."/>
        </authorList>
    </citation>
    <scope>NUCLEOTIDE SEQUENCE [LARGE SCALE GENOMIC DNA]</scope>
    <source>
        <strain evidence="2">DSM 15465 / Z2491</strain>
    </source>
</reference>
<dbReference type="Proteomes" id="UP000000626">
    <property type="component" value="Chromosome"/>
</dbReference>
<evidence type="ECO:0000313" key="1">
    <source>
        <dbReference type="EMBL" id="CAM08028.1"/>
    </source>
</evidence>
<proteinExistence type="predicted"/>
<accession>A0A0U1RHX6</accession>